<dbReference type="AlphaFoldDB" id="A0A8J4BUK9"/>
<organism evidence="1 2">
    <name type="scientific">Volvox africanus</name>
    <dbReference type="NCBI Taxonomy" id="51714"/>
    <lineage>
        <taxon>Eukaryota</taxon>
        <taxon>Viridiplantae</taxon>
        <taxon>Chlorophyta</taxon>
        <taxon>core chlorophytes</taxon>
        <taxon>Chlorophyceae</taxon>
        <taxon>CS clade</taxon>
        <taxon>Chlamydomonadales</taxon>
        <taxon>Volvocaceae</taxon>
        <taxon>Volvox</taxon>
    </lineage>
</organism>
<gene>
    <name evidence="1" type="ORF">Vafri_21589</name>
</gene>
<dbReference type="Proteomes" id="UP000747399">
    <property type="component" value="Unassembled WGS sequence"/>
</dbReference>
<sequence length="104" mass="11216">MVDRAAMAPCPTSSHCASGGSTAAAALSFSNSIHRCCRRLHHPHPQHGLNLLPTKGLLFQKLGRQAMQISLVLGQYSLGPFVGALHKLPDFVLNRCPRLAAHRV</sequence>
<keyword evidence="2" id="KW-1185">Reference proteome</keyword>
<reference evidence="1" key="1">
    <citation type="journal article" date="2021" name="Proc. Natl. Acad. Sci. U.S.A.">
        <title>Three genomes in the algal genus Volvox reveal the fate of a haploid sex-determining region after a transition to homothallism.</title>
        <authorList>
            <person name="Yamamoto K."/>
            <person name="Hamaji T."/>
            <person name="Kawai-Toyooka H."/>
            <person name="Matsuzaki R."/>
            <person name="Takahashi F."/>
            <person name="Nishimura Y."/>
            <person name="Kawachi M."/>
            <person name="Noguchi H."/>
            <person name="Minakuchi Y."/>
            <person name="Umen J.G."/>
            <person name="Toyoda A."/>
            <person name="Nozaki H."/>
        </authorList>
    </citation>
    <scope>NUCLEOTIDE SEQUENCE</scope>
    <source>
        <strain evidence="1">NIES-3780</strain>
    </source>
</reference>
<comment type="caution">
    <text evidence="1">The sequence shown here is derived from an EMBL/GenBank/DDBJ whole genome shotgun (WGS) entry which is preliminary data.</text>
</comment>
<evidence type="ECO:0000313" key="2">
    <source>
        <dbReference type="Proteomes" id="UP000747399"/>
    </source>
</evidence>
<name>A0A8J4BUK9_9CHLO</name>
<dbReference type="EMBL" id="BNCO01000113">
    <property type="protein sequence ID" value="GIL68309.1"/>
    <property type="molecule type" value="Genomic_DNA"/>
</dbReference>
<proteinExistence type="predicted"/>
<accession>A0A8J4BUK9</accession>
<evidence type="ECO:0000313" key="1">
    <source>
        <dbReference type="EMBL" id="GIL68309.1"/>
    </source>
</evidence>
<protein>
    <submittedName>
        <fullName evidence="1">Uncharacterized protein</fullName>
    </submittedName>
</protein>